<dbReference type="Proteomes" id="UP000265520">
    <property type="component" value="Unassembled WGS sequence"/>
</dbReference>
<gene>
    <name evidence="1" type="ORF">A2U01_0022495</name>
</gene>
<protein>
    <submittedName>
        <fullName evidence="1">Uncharacterized protein</fullName>
    </submittedName>
</protein>
<evidence type="ECO:0000313" key="1">
    <source>
        <dbReference type="EMBL" id="MCI01470.1"/>
    </source>
</evidence>
<keyword evidence="2" id="KW-1185">Reference proteome</keyword>
<comment type="caution">
    <text evidence="1">The sequence shown here is derived from an EMBL/GenBank/DDBJ whole genome shotgun (WGS) entry which is preliminary data.</text>
</comment>
<evidence type="ECO:0000313" key="2">
    <source>
        <dbReference type="Proteomes" id="UP000265520"/>
    </source>
</evidence>
<organism evidence="1 2">
    <name type="scientific">Trifolium medium</name>
    <dbReference type="NCBI Taxonomy" id="97028"/>
    <lineage>
        <taxon>Eukaryota</taxon>
        <taxon>Viridiplantae</taxon>
        <taxon>Streptophyta</taxon>
        <taxon>Embryophyta</taxon>
        <taxon>Tracheophyta</taxon>
        <taxon>Spermatophyta</taxon>
        <taxon>Magnoliopsida</taxon>
        <taxon>eudicotyledons</taxon>
        <taxon>Gunneridae</taxon>
        <taxon>Pentapetalae</taxon>
        <taxon>rosids</taxon>
        <taxon>fabids</taxon>
        <taxon>Fabales</taxon>
        <taxon>Fabaceae</taxon>
        <taxon>Papilionoideae</taxon>
        <taxon>50 kb inversion clade</taxon>
        <taxon>NPAAA clade</taxon>
        <taxon>Hologalegina</taxon>
        <taxon>IRL clade</taxon>
        <taxon>Trifolieae</taxon>
        <taxon>Trifolium</taxon>
    </lineage>
</organism>
<proteinExistence type="predicted"/>
<dbReference type="AlphaFoldDB" id="A0A392NQH7"/>
<accession>A0A392NQH7</accession>
<sequence length="36" mass="4302">MKAESLKSEYEAYSVKSEYEAWWMMKSEHEESSVNP</sequence>
<reference evidence="1 2" key="1">
    <citation type="journal article" date="2018" name="Front. Plant Sci.">
        <title>Red Clover (Trifolium pratense) and Zigzag Clover (T. medium) - A Picture of Genomic Similarities and Differences.</title>
        <authorList>
            <person name="Dluhosova J."/>
            <person name="Istvanek J."/>
            <person name="Nedelnik J."/>
            <person name="Repkova J."/>
        </authorList>
    </citation>
    <scope>NUCLEOTIDE SEQUENCE [LARGE SCALE GENOMIC DNA]</scope>
    <source>
        <strain evidence="2">cv. 10/8</strain>
        <tissue evidence="1">Leaf</tissue>
    </source>
</reference>
<name>A0A392NQH7_9FABA</name>
<dbReference type="EMBL" id="LXQA010046223">
    <property type="protein sequence ID" value="MCI01470.1"/>
    <property type="molecule type" value="Genomic_DNA"/>
</dbReference>